<evidence type="ECO:0000313" key="5">
    <source>
        <dbReference type="Proteomes" id="UP000054359"/>
    </source>
</evidence>
<dbReference type="SUPFAM" id="SSF57667">
    <property type="entry name" value="beta-beta-alpha zinc fingers"/>
    <property type="match status" value="1"/>
</dbReference>
<dbReference type="InterPro" id="IPR013087">
    <property type="entry name" value="Znf_C2H2_type"/>
</dbReference>
<evidence type="ECO:0000256" key="2">
    <source>
        <dbReference type="SAM" id="MobiDB-lite"/>
    </source>
</evidence>
<dbReference type="EMBL" id="KL863946">
    <property type="protein sequence ID" value="KFM83497.1"/>
    <property type="molecule type" value="Genomic_DNA"/>
</dbReference>
<dbReference type="InterPro" id="IPR036236">
    <property type="entry name" value="Znf_C2H2_sf"/>
</dbReference>
<sequence length="223" mass="23506">MSGTPTLPHPPEFARPPRLPSPTSPGLPSLPEDPAMTANPEYSLAIASALHLNQPVDSSPPRGGPTPVQVQLNNSSYIPSSSRHIAASVTPSGPPLLRSGHLRQLLVPITARSIASTRLTSRVSPPPAGKTSPPEPDTSPSSLQSSQPSLPPRFHCHVCGRSFSQLRRLRKHTRSHPGLTSLPSSHARDDESLSAPDAISQVASDSPVGHHTRSRRAAGHSCA</sequence>
<feature type="region of interest" description="Disordered" evidence="2">
    <location>
        <begin position="1"/>
        <end position="75"/>
    </location>
</feature>
<accession>A0A087V1K8</accession>
<proteinExistence type="predicted"/>
<feature type="compositionally biased region" description="Pro residues" evidence="2">
    <location>
        <begin position="7"/>
        <end position="25"/>
    </location>
</feature>
<dbReference type="GO" id="GO:0008270">
    <property type="term" value="F:zinc ion binding"/>
    <property type="evidence" value="ECO:0007669"/>
    <property type="project" value="UniProtKB-KW"/>
</dbReference>
<feature type="domain" description="C2H2-type" evidence="3">
    <location>
        <begin position="154"/>
        <end position="181"/>
    </location>
</feature>
<keyword evidence="1" id="KW-0862">Zinc</keyword>
<keyword evidence="5" id="KW-1185">Reference proteome</keyword>
<name>A0A087V1K8_STEMI</name>
<organism evidence="4 5">
    <name type="scientific">Stegodyphus mimosarum</name>
    <name type="common">African social velvet spider</name>
    <dbReference type="NCBI Taxonomy" id="407821"/>
    <lineage>
        <taxon>Eukaryota</taxon>
        <taxon>Metazoa</taxon>
        <taxon>Ecdysozoa</taxon>
        <taxon>Arthropoda</taxon>
        <taxon>Chelicerata</taxon>
        <taxon>Arachnida</taxon>
        <taxon>Araneae</taxon>
        <taxon>Araneomorphae</taxon>
        <taxon>Entelegynae</taxon>
        <taxon>Eresoidea</taxon>
        <taxon>Eresidae</taxon>
        <taxon>Stegodyphus</taxon>
    </lineage>
</organism>
<dbReference type="PROSITE" id="PS50157">
    <property type="entry name" value="ZINC_FINGER_C2H2_2"/>
    <property type="match status" value="1"/>
</dbReference>
<feature type="compositionally biased region" description="Basic residues" evidence="2">
    <location>
        <begin position="210"/>
        <end position="223"/>
    </location>
</feature>
<evidence type="ECO:0000259" key="3">
    <source>
        <dbReference type="PROSITE" id="PS50157"/>
    </source>
</evidence>
<keyword evidence="1" id="KW-0479">Metal-binding</keyword>
<reference evidence="4 5" key="1">
    <citation type="submission" date="2013-11" db="EMBL/GenBank/DDBJ databases">
        <title>Genome sequencing of Stegodyphus mimosarum.</title>
        <authorList>
            <person name="Bechsgaard J."/>
        </authorList>
    </citation>
    <scope>NUCLEOTIDE SEQUENCE [LARGE SCALE GENOMIC DNA]</scope>
</reference>
<dbReference type="OrthoDB" id="6910977at2759"/>
<feature type="compositionally biased region" description="Pro residues" evidence="2">
    <location>
        <begin position="124"/>
        <end position="137"/>
    </location>
</feature>
<dbReference type="PROSITE" id="PS00028">
    <property type="entry name" value="ZINC_FINGER_C2H2_1"/>
    <property type="match status" value="1"/>
</dbReference>
<feature type="region of interest" description="Disordered" evidence="2">
    <location>
        <begin position="172"/>
        <end position="223"/>
    </location>
</feature>
<dbReference type="Gene3D" id="3.30.160.60">
    <property type="entry name" value="Classic Zinc Finger"/>
    <property type="match status" value="1"/>
</dbReference>
<gene>
    <name evidence="4" type="ORF">X975_22161</name>
</gene>
<feature type="compositionally biased region" description="Low complexity" evidence="2">
    <location>
        <begin position="138"/>
        <end position="148"/>
    </location>
</feature>
<dbReference type="SMART" id="SM00355">
    <property type="entry name" value="ZnF_C2H2"/>
    <property type="match status" value="1"/>
</dbReference>
<evidence type="ECO:0000313" key="4">
    <source>
        <dbReference type="EMBL" id="KFM83497.1"/>
    </source>
</evidence>
<protein>
    <recommendedName>
        <fullName evidence="3">C2H2-type domain-containing protein</fullName>
    </recommendedName>
</protein>
<keyword evidence="1" id="KW-0863">Zinc-finger</keyword>
<dbReference type="Proteomes" id="UP000054359">
    <property type="component" value="Unassembled WGS sequence"/>
</dbReference>
<dbReference type="AlphaFoldDB" id="A0A087V1K8"/>
<feature type="region of interest" description="Disordered" evidence="2">
    <location>
        <begin position="117"/>
        <end position="151"/>
    </location>
</feature>
<evidence type="ECO:0000256" key="1">
    <source>
        <dbReference type="PROSITE-ProRule" id="PRU00042"/>
    </source>
</evidence>
<feature type="non-terminal residue" evidence="4">
    <location>
        <position position="223"/>
    </location>
</feature>